<dbReference type="AlphaFoldDB" id="A0A1M6Q467"/>
<dbReference type="STRING" id="1121266.SAMN02745883_01382"/>
<dbReference type="Pfam" id="PF05130">
    <property type="entry name" value="FlgN"/>
    <property type="match status" value="1"/>
</dbReference>
<organism evidence="2 3">
    <name type="scientific">Caminicella sporogenes DSM 14501</name>
    <dbReference type="NCBI Taxonomy" id="1121266"/>
    <lineage>
        <taxon>Bacteria</taxon>
        <taxon>Bacillati</taxon>
        <taxon>Bacillota</taxon>
        <taxon>Clostridia</taxon>
        <taxon>Peptostreptococcales</taxon>
        <taxon>Caminicellaceae</taxon>
        <taxon>Caminicella</taxon>
    </lineage>
</organism>
<sequence length="158" mass="19143">MLDSFEKIEKLIELSKEKKKVMENILGTIRLQKRFIELENIDAFLKQDELRQKYIKRIEELDYKFCTLFNKLKSDFNIDSIEKIDINKYSRVKNLKEVVCQILKLEQEIKTKEFENIQLLKENNNYLSNKFKFMKQGKKVVEKYNVYKNLSKDKKSTK</sequence>
<keyword evidence="3" id="KW-1185">Reference proteome</keyword>
<dbReference type="EMBL" id="FRAJ01000010">
    <property type="protein sequence ID" value="SHK14943.1"/>
    <property type="molecule type" value="Genomic_DNA"/>
</dbReference>
<protein>
    <submittedName>
        <fullName evidence="2">FlgN protein</fullName>
    </submittedName>
</protein>
<proteinExistence type="predicted"/>
<evidence type="ECO:0000256" key="1">
    <source>
        <dbReference type="SAM" id="Coils"/>
    </source>
</evidence>
<keyword evidence="1" id="KW-0175">Coiled coil</keyword>
<gene>
    <name evidence="2" type="ORF">SAMN02745883_01382</name>
</gene>
<name>A0A1M6Q467_9FIRM</name>
<dbReference type="Proteomes" id="UP000184082">
    <property type="component" value="Unassembled WGS sequence"/>
</dbReference>
<evidence type="ECO:0000313" key="2">
    <source>
        <dbReference type="EMBL" id="SHK14943.1"/>
    </source>
</evidence>
<reference evidence="2 3" key="1">
    <citation type="submission" date="2016-11" db="EMBL/GenBank/DDBJ databases">
        <authorList>
            <person name="Jaros S."/>
            <person name="Januszkiewicz K."/>
            <person name="Wedrychowicz H."/>
        </authorList>
    </citation>
    <scope>NUCLEOTIDE SEQUENCE [LARGE SCALE GENOMIC DNA]</scope>
    <source>
        <strain evidence="2 3">DSM 14501</strain>
    </source>
</reference>
<dbReference type="GO" id="GO:0044780">
    <property type="term" value="P:bacterial-type flagellum assembly"/>
    <property type="evidence" value="ECO:0007669"/>
    <property type="project" value="InterPro"/>
</dbReference>
<feature type="coiled-coil region" evidence="1">
    <location>
        <begin position="95"/>
        <end position="122"/>
    </location>
</feature>
<dbReference type="InterPro" id="IPR007809">
    <property type="entry name" value="FlgN-like"/>
</dbReference>
<evidence type="ECO:0000313" key="3">
    <source>
        <dbReference type="Proteomes" id="UP000184082"/>
    </source>
</evidence>
<accession>A0A1M6Q467</accession>